<keyword evidence="3 5" id="KW-1133">Transmembrane helix</keyword>
<evidence type="ECO:0000259" key="6">
    <source>
        <dbReference type="Pfam" id="PF04932"/>
    </source>
</evidence>
<dbReference type="Proteomes" id="UP000192940">
    <property type="component" value="Chromosome I"/>
</dbReference>
<feature type="transmembrane region" description="Helical" evidence="5">
    <location>
        <begin position="88"/>
        <end position="104"/>
    </location>
</feature>
<dbReference type="InterPro" id="IPR011990">
    <property type="entry name" value="TPR-like_helical_dom_sf"/>
</dbReference>
<feature type="transmembrane region" description="Helical" evidence="5">
    <location>
        <begin position="116"/>
        <end position="137"/>
    </location>
</feature>
<dbReference type="GO" id="GO:0016020">
    <property type="term" value="C:membrane"/>
    <property type="evidence" value="ECO:0007669"/>
    <property type="project" value="UniProtKB-SubCell"/>
</dbReference>
<proteinExistence type="predicted"/>
<keyword evidence="8" id="KW-1185">Reference proteome</keyword>
<gene>
    <name evidence="7" type="ORF">SAMN05661091_0692</name>
</gene>
<dbReference type="GO" id="GO:0016874">
    <property type="term" value="F:ligase activity"/>
    <property type="evidence" value="ECO:0007669"/>
    <property type="project" value="UniProtKB-KW"/>
</dbReference>
<sequence>MLILVMGMSSLKAGLFFDEDLHGVSIMWGISCMLLTAGYVLTGNKPRFLKQHKTPLFPLLVCVGGIVIIYIWHGMNGSISAEGTGNEIIRWGLFGSVGTALWMASREQEGGRMLRLVWHMTGLILCGSALLAVYGLVDLPHAFFRSVNLEVSATGARLGGLLQYPNTFGAVMAAFLLERLFALPAALRGRASPLRAAAALLPLAPYTAALLLTESRGAWLAAALACAAGLAAERRWAAPLLAASAAPVAGAALLYRQLADVQLAPAVLPGLLWLAGLWAGSVLAGLLLWRGLRSSSRPAPVSAPDTIAGRPHDKALNLPSVIIQGTAPDQVLVPADRLSTDTAQGTVSDTTASTSLGNGCGAASGIISVPASVTGYRQLVVIIMSSVLYAIAFATVLSRVKARLVGGAETMSARQLMYQDAWGLFSSAPWLGRGGDTWRLSYRSIQSQPYVGAEVHSGYIDLLLNTGVIGSLMVFILLLMSAIRLRTTCPPLVPSLSVLMIHSIIDFDWSFGLVWLLILWLAAMGAGQTSREASQAAVLKRTTEVSRTSRFRLIFFIRKFRWHHVLFITGMVCLTAWTALASSYWMGNRYYEQALYTANREERKQLLKTSIRWNPVSPEAAALLAELLPAKEAADLLNRSLARSPGHPALTWQMAELHAMSGNSRQAAVWYKISIDRDRHHTVKQTRAILSLAQMARNQWASGKNRAAIHTTYSALEIYDLYRQSVEVMARNPLVRNDRDFRMTIQAEQEGRKLKQRIAESNLRINANAMDIPVLLTPNTR</sequence>
<dbReference type="PANTHER" id="PTHR37422:SF21">
    <property type="entry name" value="EXOQ-LIKE PROTEIN"/>
    <property type="match status" value="1"/>
</dbReference>
<dbReference type="EMBL" id="LT840184">
    <property type="protein sequence ID" value="SMF70976.1"/>
    <property type="molecule type" value="Genomic_DNA"/>
</dbReference>
<feature type="transmembrane region" description="Helical" evidence="5">
    <location>
        <begin position="167"/>
        <end position="187"/>
    </location>
</feature>
<organism evidence="7 8">
    <name type="scientific">Paenibacillus uliginis N3/975</name>
    <dbReference type="NCBI Taxonomy" id="1313296"/>
    <lineage>
        <taxon>Bacteria</taxon>
        <taxon>Bacillati</taxon>
        <taxon>Bacillota</taxon>
        <taxon>Bacilli</taxon>
        <taxon>Bacillales</taxon>
        <taxon>Paenibacillaceae</taxon>
        <taxon>Paenibacillus</taxon>
    </lineage>
</organism>
<comment type="subcellular location">
    <subcellularLocation>
        <location evidence="1">Membrane</location>
        <topology evidence="1">Multi-pass membrane protein</topology>
    </subcellularLocation>
</comment>
<evidence type="ECO:0000256" key="4">
    <source>
        <dbReference type="ARBA" id="ARBA00023136"/>
    </source>
</evidence>
<dbReference type="InterPro" id="IPR007016">
    <property type="entry name" value="O-antigen_ligase-rel_domated"/>
</dbReference>
<evidence type="ECO:0000256" key="5">
    <source>
        <dbReference type="SAM" id="Phobius"/>
    </source>
</evidence>
<protein>
    <submittedName>
        <fullName evidence="7">Lipid A core-O-antigen ligase and related enzymes</fullName>
    </submittedName>
</protein>
<dbReference type="Gene3D" id="1.25.40.10">
    <property type="entry name" value="Tetratricopeptide repeat domain"/>
    <property type="match status" value="1"/>
</dbReference>
<feature type="transmembrane region" description="Helical" evidence="5">
    <location>
        <begin position="495"/>
        <end position="522"/>
    </location>
</feature>
<evidence type="ECO:0000313" key="8">
    <source>
        <dbReference type="Proteomes" id="UP000192940"/>
    </source>
</evidence>
<dbReference type="STRING" id="1313296.SAMN05661091_0692"/>
<dbReference type="AlphaFoldDB" id="A0A1X7GKB0"/>
<feature type="domain" description="O-antigen ligase-related" evidence="6">
    <location>
        <begin position="379"/>
        <end position="474"/>
    </location>
</feature>
<feature type="transmembrane region" description="Helical" evidence="5">
    <location>
        <begin position="267"/>
        <end position="289"/>
    </location>
</feature>
<reference evidence="7 8" key="1">
    <citation type="submission" date="2017-04" db="EMBL/GenBank/DDBJ databases">
        <authorList>
            <person name="Afonso C.L."/>
            <person name="Miller P.J."/>
            <person name="Scott M.A."/>
            <person name="Spackman E."/>
            <person name="Goraichik I."/>
            <person name="Dimitrov K.M."/>
            <person name="Suarez D.L."/>
            <person name="Swayne D.E."/>
        </authorList>
    </citation>
    <scope>NUCLEOTIDE SEQUENCE [LARGE SCALE GENOMIC DNA]</scope>
    <source>
        <strain evidence="7 8">N3/975</strain>
    </source>
</reference>
<keyword evidence="2 5" id="KW-0812">Transmembrane</keyword>
<dbReference type="Pfam" id="PF04932">
    <property type="entry name" value="Wzy_C"/>
    <property type="match status" value="1"/>
</dbReference>
<evidence type="ECO:0000256" key="1">
    <source>
        <dbReference type="ARBA" id="ARBA00004141"/>
    </source>
</evidence>
<evidence type="ECO:0000313" key="7">
    <source>
        <dbReference type="EMBL" id="SMF70976.1"/>
    </source>
</evidence>
<evidence type="ECO:0000256" key="2">
    <source>
        <dbReference type="ARBA" id="ARBA00022692"/>
    </source>
</evidence>
<feature type="transmembrane region" description="Helical" evidence="5">
    <location>
        <begin position="54"/>
        <end position="73"/>
    </location>
</feature>
<dbReference type="InterPro" id="IPR051533">
    <property type="entry name" value="WaaL-like"/>
</dbReference>
<feature type="transmembrane region" description="Helical" evidence="5">
    <location>
        <begin position="236"/>
        <end position="255"/>
    </location>
</feature>
<feature type="transmembrane region" description="Helical" evidence="5">
    <location>
        <begin position="20"/>
        <end position="42"/>
    </location>
</feature>
<feature type="transmembrane region" description="Helical" evidence="5">
    <location>
        <begin position="379"/>
        <end position="397"/>
    </location>
</feature>
<feature type="transmembrane region" description="Helical" evidence="5">
    <location>
        <begin position="462"/>
        <end position="483"/>
    </location>
</feature>
<dbReference type="PANTHER" id="PTHR37422">
    <property type="entry name" value="TEICHURONIC ACID BIOSYNTHESIS PROTEIN TUAE"/>
    <property type="match status" value="1"/>
</dbReference>
<accession>A0A1X7GKB0</accession>
<keyword evidence="7" id="KW-0436">Ligase</keyword>
<name>A0A1X7GKB0_9BACL</name>
<dbReference type="RefSeq" id="WP_210190637.1">
    <property type="nucleotide sequence ID" value="NZ_LT840184.1"/>
</dbReference>
<feature type="transmembrane region" description="Helical" evidence="5">
    <location>
        <begin position="565"/>
        <end position="586"/>
    </location>
</feature>
<evidence type="ECO:0000256" key="3">
    <source>
        <dbReference type="ARBA" id="ARBA00022989"/>
    </source>
</evidence>
<keyword evidence="4 5" id="KW-0472">Membrane</keyword>